<gene>
    <name evidence="1" type="ORF">METZ01_LOCUS400333</name>
</gene>
<dbReference type="EMBL" id="UINC01153006">
    <property type="protein sequence ID" value="SVD47479.1"/>
    <property type="molecule type" value="Genomic_DNA"/>
</dbReference>
<protein>
    <submittedName>
        <fullName evidence="1">Uncharacterized protein</fullName>
    </submittedName>
</protein>
<feature type="non-terminal residue" evidence="1">
    <location>
        <position position="42"/>
    </location>
</feature>
<accession>A0A382VLS8</accession>
<reference evidence="1" key="1">
    <citation type="submission" date="2018-05" db="EMBL/GenBank/DDBJ databases">
        <authorList>
            <person name="Lanie J.A."/>
            <person name="Ng W.-L."/>
            <person name="Kazmierczak K.M."/>
            <person name="Andrzejewski T.M."/>
            <person name="Davidsen T.M."/>
            <person name="Wayne K.J."/>
            <person name="Tettelin H."/>
            <person name="Glass J.I."/>
            <person name="Rusch D."/>
            <person name="Podicherti R."/>
            <person name="Tsui H.-C.T."/>
            <person name="Winkler M.E."/>
        </authorList>
    </citation>
    <scope>NUCLEOTIDE SEQUENCE</scope>
</reference>
<name>A0A382VLS8_9ZZZZ</name>
<organism evidence="1">
    <name type="scientific">marine metagenome</name>
    <dbReference type="NCBI Taxonomy" id="408172"/>
    <lineage>
        <taxon>unclassified sequences</taxon>
        <taxon>metagenomes</taxon>
        <taxon>ecological metagenomes</taxon>
    </lineage>
</organism>
<dbReference type="AlphaFoldDB" id="A0A382VLS8"/>
<proteinExistence type="predicted"/>
<evidence type="ECO:0000313" key="1">
    <source>
        <dbReference type="EMBL" id="SVD47479.1"/>
    </source>
</evidence>
<sequence length="42" mass="4907">MIDLIRIIIGLKKVRDLFLKQFGRPSNRHGPVLYHQQIPHSA</sequence>